<evidence type="ECO:0000259" key="1">
    <source>
        <dbReference type="PROSITE" id="PS51186"/>
    </source>
</evidence>
<dbReference type="GO" id="GO:0016747">
    <property type="term" value="F:acyltransferase activity, transferring groups other than amino-acyl groups"/>
    <property type="evidence" value="ECO:0007669"/>
    <property type="project" value="InterPro"/>
</dbReference>
<dbReference type="SUPFAM" id="SSF55729">
    <property type="entry name" value="Acyl-CoA N-acyltransferases (Nat)"/>
    <property type="match status" value="1"/>
</dbReference>
<keyword evidence="3" id="KW-1185">Reference proteome</keyword>
<dbReference type="InterPro" id="IPR000182">
    <property type="entry name" value="GNAT_dom"/>
</dbReference>
<keyword evidence="2" id="KW-0808">Transferase</keyword>
<dbReference type="InterPro" id="IPR027365">
    <property type="entry name" value="GNAT_acetyltra_YdfB-like"/>
</dbReference>
<dbReference type="OrthoDB" id="7054616at2"/>
<organism evidence="2 3">
    <name type="scientific">Streptococcus varani</name>
    <dbReference type="NCBI Taxonomy" id="1608583"/>
    <lineage>
        <taxon>Bacteria</taxon>
        <taxon>Bacillati</taxon>
        <taxon>Bacillota</taxon>
        <taxon>Bacilli</taxon>
        <taxon>Lactobacillales</taxon>
        <taxon>Streptococcaceae</taxon>
        <taxon>Streptococcus</taxon>
    </lineage>
</organism>
<name>A0A0E4CTU5_9STRE</name>
<feature type="domain" description="N-acetyltransferase" evidence="1">
    <location>
        <begin position="119"/>
        <end position="254"/>
    </location>
</feature>
<accession>A0A0E4CTU5</accession>
<dbReference type="Pfam" id="PF12746">
    <property type="entry name" value="GNAT_acetyltran"/>
    <property type="match status" value="1"/>
</dbReference>
<dbReference type="PANTHER" id="PTHR31143">
    <property type="match status" value="1"/>
</dbReference>
<dbReference type="Gene3D" id="3.40.630.30">
    <property type="match status" value="1"/>
</dbReference>
<gene>
    <name evidence="2" type="ORF">BN1356_02491</name>
</gene>
<dbReference type="InterPro" id="IPR016181">
    <property type="entry name" value="Acyl_CoA_acyltransferase"/>
</dbReference>
<dbReference type="InterPro" id="IPR042573">
    <property type="entry name" value="GNAT_acetyltra_N"/>
</dbReference>
<proteinExistence type="predicted"/>
<dbReference type="Gene3D" id="3.40.630.110">
    <property type="entry name" value="GNAT acetyltransferase-like"/>
    <property type="match status" value="1"/>
</dbReference>
<protein>
    <submittedName>
        <fullName evidence="2">Acetyltransferase</fullName>
    </submittedName>
</protein>
<dbReference type="PANTHER" id="PTHR31143:SF2">
    <property type="entry name" value="FR47-LIKE DOMAIN-CONTAINING PROTEIN-RELATED"/>
    <property type="match status" value="1"/>
</dbReference>
<reference evidence="3" key="1">
    <citation type="submission" date="2015-03" db="EMBL/GenBank/DDBJ databases">
        <authorList>
            <person name="Urmite Genomes"/>
        </authorList>
    </citation>
    <scope>NUCLEOTIDE SEQUENCE [LARGE SCALE GENOMIC DNA]</scope>
    <source>
        <strain evidence="3">FF10</strain>
    </source>
</reference>
<sequence length="260" mass="29818">MIKLKNPQLAADLFSGWEETIIWTCLQGEMGEIWADRTENPHSALALFGKFGSFGFLAGQANLDFIEHCRGKDVIFVPQDQAWVDLIEEHYGDSAKAFTRYATKKDTIFDREKLEKILATLPAENELKLIDEKLYEVCLSEPWSQDLVGNYDNYDHYVKAGLGVAILYEDQLISAASSFSSYDIGYEIEIDTHKDFRRKGLATIVAAKFIIESLNRDHYPSWDAHNQASLALAQQLGYEFSHEYLAYEMKWKCHQEPKKI</sequence>
<evidence type="ECO:0000313" key="2">
    <source>
        <dbReference type="EMBL" id="CQR26147.1"/>
    </source>
</evidence>
<dbReference type="RefSeq" id="WP_093651619.1">
    <property type="nucleotide sequence ID" value="NZ_CTEN01000008.1"/>
</dbReference>
<dbReference type="AlphaFoldDB" id="A0A0E4CTU5"/>
<dbReference type="EMBL" id="CTEN01000008">
    <property type="protein sequence ID" value="CQR26147.1"/>
    <property type="molecule type" value="Genomic_DNA"/>
</dbReference>
<evidence type="ECO:0000313" key="3">
    <source>
        <dbReference type="Proteomes" id="UP000198604"/>
    </source>
</evidence>
<dbReference type="Proteomes" id="UP000198604">
    <property type="component" value="Unassembled WGS sequence"/>
</dbReference>
<dbReference type="PROSITE" id="PS51186">
    <property type="entry name" value="GNAT"/>
    <property type="match status" value="1"/>
</dbReference>
<dbReference type="STRING" id="1608583.BN1356_02491"/>